<dbReference type="PANTHER" id="PTHR37478:SF2">
    <property type="entry name" value="UPF0251 PROTEIN TK0562"/>
    <property type="match status" value="1"/>
</dbReference>
<proteinExistence type="inferred from homology"/>
<dbReference type="PANTHER" id="PTHR37478">
    <property type="match status" value="1"/>
</dbReference>
<keyword evidence="4" id="KW-1185">Reference proteome</keyword>
<accession>A0A1Y6MIA1</accession>
<dbReference type="InterPro" id="IPR036388">
    <property type="entry name" value="WH-like_DNA-bd_sf"/>
</dbReference>
<dbReference type="Gene3D" id="1.10.10.10">
    <property type="entry name" value="Winged helix-like DNA-binding domain superfamily/Winged helix DNA-binding domain"/>
    <property type="match status" value="1"/>
</dbReference>
<dbReference type="RefSeq" id="WP_087854280.1">
    <property type="nucleotide sequence ID" value="NZ_FYAJ01000005.1"/>
</dbReference>
<evidence type="ECO:0000313" key="4">
    <source>
        <dbReference type="Proteomes" id="UP000195719"/>
    </source>
</evidence>
<organism evidence="3 4">
    <name type="scientific">Photobacterium andalusiense</name>
    <dbReference type="NCBI Taxonomy" id="2204296"/>
    <lineage>
        <taxon>Bacteria</taxon>
        <taxon>Pseudomonadati</taxon>
        <taxon>Pseudomonadota</taxon>
        <taxon>Gammaproteobacteria</taxon>
        <taxon>Vibrionales</taxon>
        <taxon>Vibrionaceae</taxon>
        <taxon>Photobacterium</taxon>
    </lineage>
</organism>
<evidence type="ECO:0000256" key="1">
    <source>
        <dbReference type="ARBA" id="ARBA00009350"/>
    </source>
</evidence>
<sequence length="99" mass="10882">MARPKIVRKIACRPAYSCFKPNGVPMKQLPRLTLASDELEALRLVDMQGLQQQQAAQQLGVSRQTLGNIIARGRHKVAQALVMGMALELAPDSIQTTED</sequence>
<dbReference type="EMBL" id="FYAJ01000005">
    <property type="protein sequence ID" value="SMY36337.1"/>
    <property type="molecule type" value="Genomic_DNA"/>
</dbReference>
<gene>
    <name evidence="3" type="ORF">PAND9192_02619</name>
</gene>
<evidence type="ECO:0000313" key="3">
    <source>
        <dbReference type="EMBL" id="SMY36337.1"/>
    </source>
</evidence>
<dbReference type="HAMAP" id="MF_00674">
    <property type="entry name" value="UPF0251"/>
    <property type="match status" value="1"/>
</dbReference>
<evidence type="ECO:0000256" key="2">
    <source>
        <dbReference type="HAMAP-Rule" id="MF_00674"/>
    </source>
</evidence>
<dbReference type="InterPro" id="IPR002852">
    <property type="entry name" value="UPF0251"/>
</dbReference>
<dbReference type="SUPFAM" id="SSF88659">
    <property type="entry name" value="Sigma3 and sigma4 domains of RNA polymerase sigma factors"/>
    <property type="match status" value="1"/>
</dbReference>
<dbReference type="Proteomes" id="UP000195719">
    <property type="component" value="Unassembled WGS sequence"/>
</dbReference>
<name>A0A1Y6MIA1_9GAMM</name>
<dbReference type="Pfam" id="PF02001">
    <property type="entry name" value="DUF134"/>
    <property type="match status" value="1"/>
</dbReference>
<comment type="similarity">
    <text evidence="1 2">Belongs to the UPF0251 family.</text>
</comment>
<dbReference type="AlphaFoldDB" id="A0A1Y6MIA1"/>
<dbReference type="InterPro" id="IPR013324">
    <property type="entry name" value="RNA_pol_sigma_r3/r4-like"/>
</dbReference>
<protein>
    <recommendedName>
        <fullName evidence="2">UPF0251 protein PAND9192_02619</fullName>
    </recommendedName>
</protein>
<reference evidence="4" key="1">
    <citation type="submission" date="2017-06" db="EMBL/GenBank/DDBJ databases">
        <authorList>
            <person name="Rodrigo-Torres L."/>
            <person name="Arahal R.D."/>
            <person name="Lucena T."/>
        </authorList>
    </citation>
    <scope>NUCLEOTIDE SEQUENCE [LARGE SCALE GENOMIC DNA]</scope>
    <source>
        <strain evidence="4">CECT 9192</strain>
    </source>
</reference>